<feature type="coiled-coil region" evidence="1">
    <location>
        <begin position="58"/>
        <end position="85"/>
    </location>
</feature>
<dbReference type="EMBL" id="CP003531">
    <property type="protein sequence ID" value="AFK51749.1"/>
    <property type="molecule type" value="Genomic_DNA"/>
</dbReference>
<dbReference type="FunCoup" id="I3TG61">
    <property type="interactions" value="45"/>
</dbReference>
<keyword evidence="1" id="KW-0175">Coiled coil</keyword>
<organism evidence="2 3">
    <name type="scientific">Thermogladius calderae (strain DSM 22663 / VKM B-2946 / 1633)</name>
    <dbReference type="NCBI Taxonomy" id="1184251"/>
    <lineage>
        <taxon>Archaea</taxon>
        <taxon>Thermoproteota</taxon>
        <taxon>Thermoprotei</taxon>
        <taxon>Desulfurococcales</taxon>
        <taxon>Desulfurococcaceae</taxon>
        <taxon>Thermogladius</taxon>
    </lineage>
</organism>
<evidence type="ECO:0000256" key="1">
    <source>
        <dbReference type="SAM" id="Coils"/>
    </source>
</evidence>
<name>I3TG61_THEC1</name>
<sequence>MTLIVRAELVEGDIAGRLKGILEEVSKTAVDKEVGGVEVFMGVVKGRVGGFKVEKLVYTAYKEVAERVLERIAREEAEKNSLEAVVILHRLGEVRPGEATVIIVAAGRGRDEVNRATRVIIDRVKKEAPIFKLEVREDGEYWVIGDETRVKRARS</sequence>
<dbReference type="Pfam" id="PF02391">
    <property type="entry name" value="MoaE"/>
    <property type="match status" value="1"/>
</dbReference>
<dbReference type="STRING" id="1184251.TCELL_1327"/>
<dbReference type="HOGENOM" id="CLU_089568_2_2_2"/>
<dbReference type="InterPro" id="IPR036563">
    <property type="entry name" value="MoaE_sf"/>
</dbReference>
<dbReference type="GO" id="GO:0006777">
    <property type="term" value="P:Mo-molybdopterin cofactor biosynthetic process"/>
    <property type="evidence" value="ECO:0007669"/>
    <property type="project" value="InterPro"/>
</dbReference>
<evidence type="ECO:0000313" key="2">
    <source>
        <dbReference type="EMBL" id="AFK51749.1"/>
    </source>
</evidence>
<dbReference type="PANTHER" id="PTHR23404">
    <property type="entry name" value="MOLYBDOPTERIN SYNTHASE RELATED"/>
    <property type="match status" value="1"/>
</dbReference>
<proteinExistence type="predicted"/>
<dbReference type="InParanoid" id="I3TG61"/>
<accession>I3TG61</accession>
<evidence type="ECO:0000313" key="3">
    <source>
        <dbReference type="Proteomes" id="UP000005270"/>
    </source>
</evidence>
<dbReference type="SUPFAM" id="SSF54690">
    <property type="entry name" value="Molybdopterin synthase subunit MoaE"/>
    <property type="match status" value="1"/>
</dbReference>
<dbReference type="AlphaFoldDB" id="I3TG61"/>
<reference evidence="2 3" key="1">
    <citation type="journal article" date="2012" name="J. Bacteriol.">
        <title>Complete genome sequence of the hyperthermophilic cellulolytic Crenarchaeon 'Thermogladius cellulolyticus' 1633.</title>
        <authorList>
            <person name="Mardanov A.V."/>
            <person name="Kochetkova T.V."/>
            <person name="Beletsky A.V."/>
            <person name="Bonch-Osmolovskaya E.A."/>
            <person name="Ravin N.V."/>
            <person name="Skryabin K.G."/>
        </authorList>
    </citation>
    <scope>NUCLEOTIDE SEQUENCE [LARGE SCALE GENOMIC DNA]</scope>
    <source>
        <strain evidence="3">DSM 22663 / VKM B-2946 / 1633</strain>
    </source>
</reference>
<dbReference type="KEGG" id="thg:TCELL_1327"/>
<dbReference type="Gene3D" id="3.90.1170.40">
    <property type="entry name" value="Molybdopterin biosynthesis MoaE subunit"/>
    <property type="match status" value="1"/>
</dbReference>
<dbReference type="InterPro" id="IPR003448">
    <property type="entry name" value="Mopterin_biosynth_MoaE"/>
</dbReference>
<gene>
    <name evidence="2" type="ordered locus">TCELL_1327</name>
</gene>
<dbReference type="Proteomes" id="UP000005270">
    <property type="component" value="Chromosome"/>
</dbReference>
<protein>
    <submittedName>
        <fullName evidence="2">Molybdopterin converting factor</fullName>
    </submittedName>
</protein>
<keyword evidence="3" id="KW-1185">Reference proteome</keyword>
<dbReference type="CDD" id="cd00756">
    <property type="entry name" value="MoaE"/>
    <property type="match status" value="1"/>
</dbReference>
<dbReference type="eggNOG" id="arCOG00534">
    <property type="taxonomic scope" value="Archaea"/>
</dbReference>